<dbReference type="PROSITE" id="PS50943">
    <property type="entry name" value="HTH_CROC1"/>
    <property type="match status" value="1"/>
</dbReference>
<dbReference type="Pfam" id="PF13560">
    <property type="entry name" value="HTH_31"/>
    <property type="match status" value="1"/>
</dbReference>
<evidence type="ECO:0000313" key="2">
    <source>
        <dbReference type="EMBL" id="MBC6469345.1"/>
    </source>
</evidence>
<evidence type="ECO:0000313" key="3">
    <source>
        <dbReference type="Proteomes" id="UP000805614"/>
    </source>
</evidence>
<comment type="caution">
    <text evidence="2">The sequence shown here is derived from an EMBL/GenBank/DDBJ whole genome shotgun (WGS) entry which is preliminary data.</text>
</comment>
<accession>A0ABR7LY02</accession>
<gene>
    <name evidence="2" type="ORF">HKK74_28180</name>
</gene>
<dbReference type="SMART" id="SM00530">
    <property type="entry name" value="HTH_XRE"/>
    <property type="match status" value="1"/>
</dbReference>
<dbReference type="Proteomes" id="UP000805614">
    <property type="component" value="Unassembled WGS sequence"/>
</dbReference>
<proteinExistence type="predicted"/>
<name>A0ABR7LY02_9ACTN</name>
<dbReference type="EMBL" id="JABVEC010000026">
    <property type="protein sequence ID" value="MBC6469345.1"/>
    <property type="molecule type" value="Genomic_DNA"/>
</dbReference>
<dbReference type="CDD" id="cd00093">
    <property type="entry name" value="HTH_XRE"/>
    <property type="match status" value="1"/>
</dbReference>
<keyword evidence="3" id="KW-1185">Reference proteome</keyword>
<dbReference type="Gene3D" id="1.10.260.40">
    <property type="entry name" value="lambda repressor-like DNA-binding domains"/>
    <property type="match status" value="1"/>
</dbReference>
<feature type="domain" description="HTH cro/C1-type" evidence="1">
    <location>
        <begin position="11"/>
        <end position="66"/>
    </location>
</feature>
<reference evidence="2 3" key="1">
    <citation type="submission" date="2020-06" db="EMBL/GenBank/DDBJ databases">
        <title>Actinomadura xiongansis sp. nov., isolated from soil of Baiyangdian.</title>
        <authorList>
            <person name="Zhang X."/>
        </authorList>
    </citation>
    <scope>NUCLEOTIDE SEQUENCE [LARGE SCALE GENOMIC DNA]</scope>
    <source>
        <strain evidence="2 3">HBUM206468</strain>
    </source>
</reference>
<dbReference type="RefSeq" id="WP_187246392.1">
    <property type="nucleotide sequence ID" value="NZ_BAAAOK010000009.1"/>
</dbReference>
<dbReference type="SUPFAM" id="SSF47413">
    <property type="entry name" value="lambda repressor-like DNA-binding domains"/>
    <property type="match status" value="1"/>
</dbReference>
<evidence type="ECO:0000259" key="1">
    <source>
        <dbReference type="PROSITE" id="PS50943"/>
    </source>
</evidence>
<dbReference type="InterPro" id="IPR010982">
    <property type="entry name" value="Lambda_DNA-bd_dom_sf"/>
</dbReference>
<protein>
    <submittedName>
        <fullName evidence="2">Helix-turn-helix domain-containing protein</fullName>
    </submittedName>
</protein>
<dbReference type="InterPro" id="IPR001387">
    <property type="entry name" value="Cro/C1-type_HTH"/>
</dbReference>
<sequence>MYDEVTIGARLRTLRRWRGMTLAQLAGQSGLSTSFLSMAERGQRSLDRRSHIAALAAALKVSETELTGAPHLGHDPAQSDPHLRIPAIRAALQTSTLTEPSCERARPLPELVAELEQIEPAHQACDYLAVGEVLPDLMDELHLHVAEPQDERAHAVALKALVHACVIATFMSKDLGHNDLGHLAAVRADHAAAFLDDPVQKAISAFLRIHTAPRAGSWDRTLRMAERAASDLQPHTTDPRAIEVCGMLTLSASLSAAVLHKGDTSTHWMGQADELAARIPDTPEANWMSFSSTNVAVWKVAVAVENGAAGGSVLTLANKVNVDRLGDKRGRRASYMADVGRGLARDPKTRGEAVRWLREAEETAPQWIRNSAPVREAVAVMLEQAKVAVGGRELRGMAARMGVSH</sequence>
<organism evidence="2 3">
    <name type="scientific">Actinomadura alba</name>
    <dbReference type="NCBI Taxonomy" id="406431"/>
    <lineage>
        <taxon>Bacteria</taxon>
        <taxon>Bacillati</taxon>
        <taxon>Actinomycetota</taxon>
        <taxon>Actinomycetes</taxon>
        <taxon>Streptosporangiales</taxon>
        <taxon>Thermomonosporaceae</taxon>
        <taxon>Actinomadura</taxon>
    </lineage>
</organism>